<evidence type="ECO:0000313" key="3">
    <source>
        <dbReference type="EMBL" id="MET3652849.1"/>
    </source>
</evidence>
<dbReference type="EMBL" id="JBEPMU010000003">
    <property type="protein sequence ID" value="MET3652849.1"/>
    <property type="molecule type" value="Genomic_DNA"/>
</dbReference>
<feature type="compositionally biased region" description="Low complexity" evidence="1">
    <location>
        <begin position="27"/>
        <end position="60"/>
    </location>
</feature>
<keyword evidence="4" id="KW-1185">Reference proteome</keyword>
<dbReference type="PROSITE" id="PS51257">
    <property type="entry name" value="PROKAR_LIPOPROTEIN"/>
    <property type="match status" value="1"/>
</dbReference>
<organism evidence="3 4">
    <name type="scientific">Dyella japonica</name>
    <dbReference type="NCBI Taxonomy" id="231455"/>
    <lineage>
        <taxon>Bacteria</taxon>
        <taxon>Pseudomonadati</taxon>
        <taxon>Pseudomonadota</taxon>
        <taxon>Gammaproteobacteria</taxon>
        <taxon>Lysobacterales</taxon>
        <taxon>Rhodanobacteraceae</taxon>
        <taxon>Dyella</taxon>
    </lineage>
</organism>
<dbReference type="Proteomes" id="UP001549184">
    <property type="component" value="Unassembled WGS sequence"/>
</dbReference>
<feature type="region of interest" description="Disordered" evidence="1">
    <location>
        <begin position="23"/>
        <end position="62"/>
    </location>
</feature>
<keyword evidence="2" id="KW-0732">Signal</keyword>
<comment type="caution">
    <text evidence="3">The sequence shown here is derived from an EMBL/GenBank/DDBJ whole genome shotgun (WGS) entry which is preliminary data.</text>
</comment>
<evidence type="ECO:0000256" key="2">
    <source>
        <dbReference type="SAM" id="SignalP"/>
    </source>
</evidence>
<gene>
    <name evidence="3" type="ORF">ABIC75_002581</name>
</gene>
<reference evidence="3 4" key="1">
    <citation type="submission" date="2024-06" db="EMBL/GenBank/DDBJ databases">
        <title>Sorghum-associated microbial communities from plants grown in Nebraska, USA.</title>
        <authorList>
            <person name="Schachtman D."/>
        </authorList>
    </citation>
    <scope>NUCLEOTIDE SEQUENCE [LARGE SCALE GENOMIC DNA]</scope>
    <source>
        <strain evidence="3 4">1073</strain>
    </source>
</reference>
<sequence length="139" mass="14121">MDLKKTLLPALLMISLAACDKTGSNSTPNTDQPAATPAPASTAAAPAATEQAAPAATADAGDGKIGIAECDDYISKVKACLASKVPEAQRAMFDQAMNTSAQQWKAAIAQPGGKEALAAQCKQASDMAKQTYASFGCDL</sequence>
<protein>
    <recommendedName>
        <fullName evidence="5">Glutaconyl-CoA decarboxylase subunit gamma</fullName>
    </recommendedName>
</protein>
<proteinExistence type="predicted"/>
<name>A0ABV2JYB7_9GAMM</name>
<dbReference type="RefSeq" id="WP_354014236.1">
    <property type="nucleotide sequence ID" value="NZ_JBEPMU010000003.1"/>
</dbReference>
<evidence type="ECO:0000313" key="4">
    <source>
        <dbReference type="Proteomes" id="UP001549184"/>
    </source>
</evidence>
<feature type="chain" id="PRO_5046907957" description="Glutaconyl-CoA decarboxylase subunit gamma" evidence="2">
    <location>
        <begin position="21"/>
        <end position="139"/>
    </location>
</feature>
<accession>A0ABV2JYB7</accession>
<evidence type="ECO:0008006" key="5">
    <source>
        <dbReference type="Google" id="ProtNLM"/>
    </source>
</evidence>
<feature type="signal peptide" evidence="2">
    <location>
        <begin position="1"/>
        <end position="20"/>
    </location>
</feature>
<evidence type="ECO:0000256" key="1">
    <source>
        <dbReference type="SAM" id="MobiDB-lite"/>
    </source>
</evidence>